<dbReference type="HAMAP" id="MF_01609">
    <property type="entry name" value="Glu_cys_ligase_2"/>
    <property type="match status" value="1"/>
</dbReference>
<organism evidence="6 7">
    <name type="scientific">Streptomyces taklimakanensis</name>
    <dbReference type="NCBI Taxonomy" id="2569853"/>
    <lineage>
        <taxon>Bacteria</taxon>
        <taxon>Bacillati</taxon>
        <taxon>Actinomycetota</taxon>
        <taxon>Actinomycetes</taxon>
        <taxon>Kitasatosporales</taxon>
        <taxon>Streptomycetaceae</taxon>
        <taxon>Streptomyces</taxon>
    </lineage>
</organism>
<evidence type="ECO:0000256" key="2">
    <source>
        <dbReference type="ARBA" id="ARBA00022741"/>
    </source>
</evidence>
<keyword evidence="3 5" id="KW-0067">ATP-binding</keyword>
<comment type="function">
    <text evidence="5">ATP-dependent carboxylate-amine ligase which exhibits weak glutamate--cysteine ligase activity.</text>
</comment>
<name>A0A6G2BJB1_9ACTN</name>
<comment type="similarity">
    <text evidence="5">Belongs to the glutamate--cysteine ligase type 2 family. YbdK subfamily.</text>
</comment>
<keyword evidence="2 5" id="KW-0547">Nucleotide-binding</keyword>
<dbReference type="InterPro" id="IPR050141">
    <property type="entry name" value="GCL_type2/YbdK_subfam"/>
</dbReference>
<protein>
    <recommendedName>
        <fullName evidence="5">Putative glutamate--cysteine ligase 2</fullName>
        <ecNumber evidence="5">6.3.2.2</ecNumber>
    </recommendedName>
    <alternativeName>
        <fullName evidence="5">Gamma-glutamylcysteine synthetase 2</fullName>
        <shortName evidence="5">GCS 2</shortName>
        <shortName evidence="5">Gamma-GCS 2</shortName>
    </alternativeName>
</protein>
<comment type="caution">
    <text evidence="6">The sequence shown here is derived from an EMBL/GenBank/DDBJ whole genome shotgun (WGS) entry which is preliminary data.</text>
</comment>
<dbReference type="NCBIfam" id="TIGR02050">
    <property type="entry name" value="gshA_cyan_rel"/>
    <property type="match status" value="1"/>
</dbReference>
<dbReference type="GO" id="GO:0042398">
    <property type="term" value="P:modified amino acid biosynthetic process"/>
    <property type="evidence" value="ECO:0007669"/>
    <property type="project" value="InterPro"/>
</dbReference>
<keyword evidence="1 5" id="KW-0436">Ligase</keyword>
<evidence type="ECO:0000256" key="5">
    <source>
        <dbReference type="HAMAP-Rule" id="MF_01609"/>
    </source>
</evidence>
<dbReference type="Gene3D" id="3.30.590.20">
    <property type="match status" value="1"/>
</dbReference>
<accession>A0A6G2BJB1</accession>
<dbReference type="EC" id="6.3.2.2" evidence="5"/>
<dbReference type="PANTHER" id="PTHR36510:SF1">
    <property type="entry name" value="GLUTAMATE--CYSTEINE LIGASE 2-RELATED"/>
    <property type="match status" value="1"/>
</dbReference>
<comment type="catalytic activity">
    <reaction evidence="4 5">
        <text>L-cysteine + L-glutamate + ATP = gamma-L-glutamyl-L-cysteine + ADP + phosphate + H(+)</text>
        <dbReference type="Rhea" id="RHEA:13285"/>
        <dbReference type="ChEBI" id="CHEBI:15378"/>
        <dbReference type="ChEBI" id="CHEBI:29985"/>
        <dbReference type="ChEBI" id="CHEBI:30616"/>
        <dbReference type="ChEBI" id="CHEBI:35235"/>
        <dbReference type="ChEBI" id="CHEBI:43474"/>
        <dbReference type="ChEBI" id="CHEBI:58173"/>
        <dbReference type="ChEBI" id="CHEBI:456216"/>
        <dbReference type="EC" id="6.3.2.2"/>
    </reaction>
</comment>
<dbReference type="EMBL" id="WIXO01000001">
    <property type="protein sequence ID" value="MTE22206.1"/>
    <property type="molecule type" value="Genomic_DNA"/>
</dbReference>
<keyword evidence="7" id="KW-1185">Reference proteome</keyword>
<evidence type="ECO:0000256" key="4">
    <source>
        <dbReference type="ARBA" id="ARBA00048819"/>
    </source>
</evidence>
<evidence type="ECO:0000313" key="7">
    <source>
        <dbReference type="Proteomes" id="UP000473014"/>
    </source>
</evidence>
<evidence type="ECO:0000313" key="6">
    <source>
        <dbReference type="EMBL" id="MTE22206.1"/>
    </source>
</evidence>
<dbReference type="GO" id="GO:0004357">
    <property type="term" value="F:glutamate-cysteine ligase activity"/>
    <property type="evidence" value="ECO:0007669"/>
    <property type="project" value="UniProtKB-EC"/>
</dbReference>
<gene>
    <name evidence="6" type="ORF">F0L17_24520</name>
</gene>
<reference evidence="6 7" key="1">
    <citation type="submission" date="2019-11" db="EMBL/GenBank/DDBJ databases">
        <authorList>
            <person name="Yuan L."/>
        </authorList>
    </citation>
    <scope>NUCLEOTIDE SEQUENCE [LARGE SCALE GENOMIC DNA]</scope>
    <source>
        <strain evidence="6 7">TRM43335</strain>
    </source>
</reference>
<dbReference type="InterPro" id="IPR011793">
    <property type="entry name" value="YbdK"/>
</dbReference>
<dbReference type="Proteomes" id="UP000473014">
    <property type="component" value="Unassembled WGS sequence"/>
</dbReference>
<evidence type="ECO:0000256" key="3">
    <source>
        <dbReference type="ARBA" id="ARBA00022840"/>
    </source>
</evidence>
<dbReference type="AlphaFoldDB" id="A0A6G2BJB1"/>
<dbReference type="InterPro" id="IPR006336">
    <property type="entry name" value="GCS2"/>
</dbReference>
<dbReference type="InterPro" id="IPR014746">
    <property type="entry name" value="Gln_synth/guanido_kin_cat_dom"/>
</dbReference>
<dbReference type="NCBIfam" id="NF010041">
    <property type="entry name" value="PRK13517.1-1"/>
    <property type="match status" value="1"/>
</dbReference>
<dbReference type="RefSeq" id="WP_155072735.1">
    <property type="nucleotide sequence ID" value="NZ_WIXO01000001.1"/>
</dbReference>
<dbReference type="OrthoDB" id="9803842at2"/>
<dbReference type="PANTHER" id="PTHR36510">
    <property type="entry name" value="GLUTAMATE--CYSTEINE LIGASE 2-RELATED"/>
    <property type="match status" value="1"/>
</dbReference>
<proteinExistence type="inferred from homology"/>
<dbReference type="SUPFAM" id="SSF55931">
    <property type="entry name" value="Glutamine synthetase/guanido kinase"/>
    <property type="match status" value="1"/>
</dbReference>
<sequence length="359" mass="38702">MRSVGVEEELLLVSADSGEPQAVSGAVLASAAEGEELEKELQREQVETGTRPRTQMMDLAVEVRRWRGAASQRARSVGAEVAALATSPLAVDPSLSPGDRYRRMVTEYGLTAQEQLTCGCHVHVGVESDEEGVAVLDRIRPWLAPLLAMSANSPFWQGEDSGYASYRNRVWGRWPSAGPVEVFGSARAYHERVRAMIGTGALLDEGMVYFDARLARNYPTVEIRVADVCLDAHDTVLIAALARGLVETAARAWREGEPPAAIDVGLLRLAAWRAGRSGILDDLVHPVTFEPAPARTVVEALLEHVGPALSDLGDLTRVEEGVAELFRRGNGADVQRAVFEESGGDLGAVVAESIRRTVS</sequence>
<evidence type="ECO:0000256" key="1">
    <source>
        <dbReference type="ARBA" id="ARBA00022598"/>
    </source>
</evidence>
<dbReference type="GO" id="GO:0005524">
    <property type="term" value="F:ATP binding"/>
    <property type="evidence" value="ECO:0007669"/>
    <property type="project" value="UniProtKB-KW"/>
</dbReference>
<dbReference type="Pfam" id="PF04107">
    <property type="entry name" value="GCS2"/>
    <property type="match status" value="1"/>
</dbReference>